<keyword evidence="1" id="KW-0732">Signal</keyword>
<dbReference type="EMBL" id="JAKILB010000001">
    <property type="protein sequence ID" value="MCL1137112.1"/>
    <property type="molecule type" value="Genomic_DNA"/>
</dbReference>
<evidence type="ECO:0000313" key="5">
    <source>
        <dbReference type="Proteomes" id="UP001139293"/>
    </source>
</evidence>
<dbReference type="SUPFAM" id="SSF47090">
    <property type="entry name" value="PGBD-like"/>
    <property type="match status" value="1"/>
</dbReference>
<organism evidence="4 5">
    <name type="scientific">Shewanella pneumatophori</name>
    <dbReference type="NCBI Taxonomy" id="314092"/>
    <lineage>
        <taxon>Bacteria</taxon>
        <taxon>Pseudomonadati</taxon>
        <taxon>Pseudomonadota</taxon>
        <taxon>Gammaproteobacteria</taxon>
        <taxon>Alteromonadales</taxon>
        <taxon>Shewanellaceae</taxon>
        <taxon>Shewanella</taxon>
    </lineage>
</organism>
<sequence>MFKSIPLATALILSSSTVFAAEQPNWASCVAELQQKAKTEGLSQQTIDSTLANVKYVPRVIELDNKQPEFSQSFENYFTKRVTDWRVEQGRKLYKEHKVLLDKLAKQYGVPPQYLLAFWGLETNFGSYKGKMPVLDSLATLACDPRRSTYFTQELMQALKLKERYNFAETDMVGSWAGAMGHTQFMPSAYAKYAVDGDGDGKADLWNSTEDALTSAAHFLENLGWKRNERWGREVTLPKDFSYEYLGKAQAQPLTRWAELGITQTSGSPLSTPDMQAALYLPSGHTGPAFLGYDNFDVIMRWNRSTFYAIAVGHLADRINGAVALNVAPPKMPSLSRARVKELQIQLNDLGYDVGKPDGILGSKSVKGLQAYQRAQGLVADGYPDEATFKALNVK</sequence>
<dbReference type="FunFam" id="1.10.8.350:FF:000001">
    <property type="entry name" value="Lytic murein transglycosylase B"/>
    <property type="match status" value="1"/>
</dbReference>
<dbReference type="InterPro" id="IPR023346">
    <property type="entry name" value="Lysozyme-like_dom_sf"/>
</dbReference>
<accession>A0A9X1Z9W9</accession>
<feature type="domain" description="Peptidoglycan binding-like" evidence="2">
    <location>
        <begin position="337"/>
        <end position="392"/>
    </location>
</feature>
<dbReference type="Gene3D" id="1.10.101.10">
    <property type="entry name" value="PGBD-like superfamily/PGBD"/>
    <property type="match status" value="1"/>
</dbReference>
<dbReference type="GO" id="GO:0008933">
    <property type="term" value="F:peptidoglycan lytic transglycosylase activity"/>
    <property type="evidence" value="ECO:0007669"/>
    <property type="project" value="TreeGrafter"/>
</dbReference>
<evidence type="ECO:0000259" key="2">
    <source>
        <dbReference type="Pfam" id="PF01471"/>
    </source>
</evidence>
<feature type="chain" id="PRO_5040776145" evidence="1">
    <location>
        <begin position="21"/>
        <end position="395"/>
    </location>
</feature>
<comment type="caution">
    <text evidence="4">The sequence shown here is derived from an EMBL/GenBank/DDBJ whole genome shotgun (WGS) entry which is preliminary data.</text>
</comment>
<dbReference type="Pfam" id="PF13406">
    <property type="entry name" value="SLT_2"/>
    <property type="match status" value="1"/>
</dbReference>
<dbReference type="InterPro" id="IPR043426">
    <property type="entry name" value="MltB-like"/>
</dbReference>
<dbReference type="InterPro" id="IPR036365">
    <property type="entry name" value="PGBD-like_sf"/>
</dbReference>
<reference evidence="4" key="1">
    <citation type="submission" date="2022-01" db="EMBL/GenBank/DDBJ databases">
        <title>Whole genome-based taxonomy of the Shewanellaceae.</title>
        <authorList>
            <person name="Martin-Rodriguez A.J."/>
        </authorList>
    </citation>
    <scope>NUCLEOTIDE SEQUENCE</scope>
    <source>
        <strain evidence="4">KCTC 23973</strain>
    </source>
</reference>
<dbReference type="AlphaFoldDB" id="A0A9X1Z9W9"/>
<gene>
    <name evidence="4" type="ORF">L2740_00780</name>
</gene>
<dbReference type="PANTHER" id="PTHR30163">
    <property type="entry name" value="MEMBRANE-BOUND LYTIC MUREIN TRANSGLYCOSYLASE B"/>
    <property type="match status" value="1"/>
</dbReference>
<dbReference type="Gene3D" id="1.10.8.350">
    <property type="entry name" value="Bacterial muramidase"/>
    <property type="match status" value="1"/>
</dbReference>
<dbReference type="SUPFAM" id="SSF53955">
    <property type="entry name" value="Lysozyme-like"/>
    <property type="match status" value="1"/>
</dbReference>
<dbReference type="RefSeq" id="WP_248948046.1">
    <property type="nucleotide sequence ID" value="NZ_JAKILB010000001.1"/>
</dbReference>
<feature type="signal peptide" evidence="1">
    <location>
        <begin position="1"/>
        <end position="20"/>
    </location>
</feature>
<dbReference type="NCBIfam" id="TIGR02283">
    <property type="entry name" value="MltB_2"/>
    <property type="match status" value="1"/>
</dbReference>
<dbReference type="CDD" id="cd13399">
    <property type="entry name" value="Slt35-like"/>
    <property type="match status" value="1"/>
</dbReference>
<dbReference type="InterPro" id="IPR031304">
    <property type="entry name" value="SLT_2"/>
</dbReference>
<dbReference type="Pfam" id="PF01471">
    <property type="entry name" value="PG_binding_1"/>
    <property type="match status" value="1"/>
</dbReference>
<evidence type="ECO:0000259" key="3">
    <source>
        <dbReference type="Pfam" id="PF13406"/>
    </source>
</evidence>
<dbReference type="InterPro" id="IPR002477">
    <property type="entry name" value="Peptidoglycan-bd-like"/>
</dbReference>
<name>A0A9X1Z9W9_9GAMM</name>
<dbReference type="InterPro" id="IPR036366">
    <property type="entry name" value="PGBDSf"/>
</dbReference>
<evidence type="ECO:0000313" key="4">
    <source>
        <dbReference type="EMBL" id="MCL1137112.1"/>
    </source>
</evidence>
<proteinExistence type="predicted"/>
<dbReference type="InterPro" id="IPR011970">
    <property type="entry name" value="MltB_2"/>
</dbReference>
<dbReference type="PANTHER" id="PTHR30163:SF8">
    <property type="entry name" value="LYTIC MUREIN TRANSGLYCOSYLASE"/>
    <property type="match status" value="1"/>
</dbReference>
<dbReference type="Gene3D" id="1.10.530.10">
    <property type="match status" value="1"/>
</dbReference>
<keyword evidence="5" id="KW-1185">Reference proteome</keyword>
<evidence type="ECO:0000256" key="1">
    <source>
        <dbReference type="SAM" id="SignalP"/>
    </source>
</evidence>
<protein>
    <submittedName>
        <fullName evidence="4">Lytic murein transglycosylase</fullName>
    </submittedName>
</protein>
<dbReference type="GO" id="GO:0009253">
    <property type="term" value="P:peptidoglycan catabolic process"/>
    <property type="evidence" value="ECO:0007669"/>
    <property type="project" value="TreeGrafter"/>
</dbReference>
<dbReference type="Proteomes" id="UP001139293">
    <property type="component" value="Unassembled WGS sequence"/>
</dbReference>
<feature type="domain" description="Transglycosylase SLT" evidence="3">
    <location>
        <begin position="27"/>
        <end position="317"/>
    </location>
</feature>